<proteinExistence type="predicted"/>
<sequence>MDATVAGHILLATLVEVHAASSTMDPLATESVQQGAAVVAERGPLVAVHHELVRDVDAQPAFRRHLIVSAALRAGAPGHYGFMAPLVDDARAHLTLVPLFPEAPDEPPAVGAEGGLPQEGGHELVAVDLVHPAAHGSVPPAEFLPPPRLSQCLRILR</sequence>
<feature type="chain" id="PRO_5025417932" evidence="1">
    <location>
        <begin position="20"/>
        <end position="157"/>
    </location>
</feature>
<organism evidence="2">
    <name type="scientific">Ixodes ricinus</name>
    <name type="common">Common tick</name>
    <name type="synonym">Acarus ricinus</name>
    <dbReference type="NCBI Taxonomy" id="34613"/>
    <lineage>
        <taxon>Eukaryota</taxon>
        <taxon>Metazoa</taxon>
        <taxon>Ecdysozoa</taxon>
        <taxon>Arthropoda</taxon>
        <taxon>Chelicerata</taxon>
        <taxon>Arachnida</taxon>
        <taxon>Acari</taxon>
        <taxon>Parasitiformes</taxon>
        <taxon>Ixodida</taxon>
        <taxon>Ixodoidea</taxon>
        <taxon>Ixodidae</taxon>
        <taxon>Ixodinae</taxon>
        <taxon>Ixodes</taxon>
    </lineage>
</organism>
<dbReference type="AlphaFoldDB" id="A0A6B0UWD9"/>
<reference evidence="2" key="1">
    <citation type="submission" date="2019-12" db="EMBL/GenBank/DDBJ databases">
        <title>An insight into the sialome of adult female Ixodes ricinus ticks feeding for 6 days.</title>
        <authorList>
            <person name="Perner J."/>
            <person name="Ribeiro J.M.C."/>
        </authorList>
    </citation>
    <scope>NUCLEOTIDE SEQUENCE</scope>
    <source>
        <strain evidence="2">Semi-engorged</strain>
        <tissue evidence="2">Salivary glands</tissue>
    </source>
</reference>
<evidence type="ECO:0000256" key="1">
    <source>
        <dbReference type="SAM" id="SignalP"/>
    </source>
</evidence>
<name>A0A6B0UWD9_IXORI</name>
<protein>
    <submittedName>
        <fullName evidence="2">Putative secreted protein</fullName>
    </submittedName>
</protein>
<accession>A0A6B0UWD9</accession>
<feature type="signal peptide" evidence="1">
    <location>
        <begin position="1"/>
        <end position="19"/>
    </location>
</feature>
<evidence type="ECO:0000313" key="2">
    <source>
        <dbReference type="EMBL" id="MXU94120.1"/>
    </source>
</evidence>
<dbReference type="EMBL" id="GIFC01012037">
    <property type="protein sequence ID" value="MXU94120.1"/>
    <property type="molecule type" value="Transcribed_RNA"/>
</dbReference>
<keyword evidence="1" id="KW-0732">Signal</keyword>